<evidence type="ECO:0000256" key="3">
    <source>
        <dbReference type="PROSITE-ProRule" id="PRU00221"/>
    </source>
</evidence>
<dbReference type="Proteomes" id="UP000002630">
    <property type="component" value="Linkage Group LG13"/>
</dbReference>
<name>D8LHR8_ECTSI</name>
<dbReference type="CDD" id="cd00200">
    <property type="entry name" value="WD40"/>
    <property type="match status" value="1"/>
</dbReference>
<feature type="compositionally biased region" description="Low complexity" evidence="4">
    <location>
        <begin position="422"/>
        <end position="431"/>
    </location>
</feature>
<dbReference type="PROSITE" id="PS50897">
    <property type="entry name" value="CTLH"/>
    <property type="match status" value="1"/>
</dbReference>
<dbReference type="SMART" id="SM00320">
    <property type="entry name" value="WD40"/>
    <property type="match status" value="7"/>
</dbReference>
<evidence type="ECO:0000259" key="5">
    <source>
        <dbReference type="PROSITE" id="PS50897"/>
    </source>
</evidence>
<feature type="repeat" description="WD" evidence="3">
    <location>
        <begin position="907"/>
        <end position="948"/>
    </location>
</feature>
<dbReference type="PROSITE" id="PS00678">
    <property type="entry name" value="WD_REPEATS_1"/>
    <property type="match status" value="1"/>
</dbReference>
<dbReference type="InterPro" id="IPR040067">
    <property type="entry name" value="WDR47"/>
</dbReference>
<proteinExistence type="predicted"/>
<dbReference type="InterPro" id="IPR019775">
    <property type="entry name" value="WD40_repeat_CS"/>
</dbReference>
<feature type="compositionally biased region" description="Basic and acidic residues" evidence="4">
    <location>
        <begin position="437"/>
        <end position="452"/>
    </location>
</feature>
<keyword evidence="1 3" id="KW-0853">WD repeat</keyword>
<dbReference type="InterPro" id="IPR015943">
    <property type="entry name" value="WD40/YVTN_repeat-like_dom_sf"/>
</dbReference>
<keyword evidence="2" id="KW-0677">Repeat</keyword>
<evidence type="ECO:0000256" key="4">
    <source>
        <dbReference type="SAM" id="MobiDB-lite"/>
    </source>
</evidence>
<dbReference type="Pfam" id="PF00400">
    <property type="entry name" value="WD40"/>
    <property type="match status" value="4"/>
</dbReference>
<dbReference type="PANTHER" id="PTHR19863">
    <property type="entry name" value="NEMITIN (NEURONAL ENRICHED MAP INTERACTING PROTEIN) HOMOLOG"/>
    <property type="match status" value="1"/>
</dbReference>
<feature type="domain" description="CTLH" evidence="5">
    <location>
        <begin position="18"/>
        <end position="71"/>
    </location>
</feature>
<evidence type="ECO:0000256" key="1">
    <source>
        <dbReference type="ARBA" id="ARBA00022574"/>
    </source>
</evidence>
<feature type="region of interest" description="Disordered" evidence="4">
    <location>
        <begin position="412"/>
        <end position="490"/>
    </location>
</feature>
<reference evidence="6 7" key="1">
    <citation type="journal article" date="2010" name="Nature">
        <title>The Ectocarpus genome and the independent evolution of multicellularity in brown algae.</title>
        <authorList>
            <person name="Cock J.M."/>
            <person name="Sterck L."/>
            <person name="Rouze P."/>
            <person name="Scornet D."/>
            <person name="Allen A.E."/>
            <person name="Amoutzias G."/>
            <person name="Anthouard V."/>
            <person name="Artiguenave F."/>
            <person name="Aury J.M."/>
            <person name="Badger J.H."/>
            <person name="Beszteri B."/>
            <person name="Billiau K."/>
            <person name="Bonnet E."/>
            <person name="Bothwell J.H."/>
            <person name="Bowler C."/>
            <person name="Boyen C."/>
            <person name="Brownlee C."/>
            <person name="Carrano C.J."/>
            <person name="Charrier B."/>
            <person name="Cho G.Y."/>
            <person name="Coelho S.M."/>
            <person name="Collen J."/>
            <person name="Corre E."/>
            <person name="Da Silva C."/>
            <person name="Delage L."/>
            <person name="Delaroque N."/>
            <person name="Dittami S.M."/>
            <person name="Doulbeau S."/>
            <person name="Elias M."/>
            <person name="Farnham G."/>
            <person name="Gachon C.M."/>
            <person name="Gschloessl B."/>
            <person name="Heesch S."/>
            <person name="Jabbari K."/>
            <person name="Jubin C."/>
            <person name="Kawai H."/>
            <person name="Kimura K."/>
            <person name="Kloareg B."/>
            <person name="Kupper F.C."/>
            <person name="Lang D."/>
            <person name="Le Bail A."/>
            <person name="Leblanc C."/>
            <person name="Lerouge P."/>
            <person name="Lohr M."/>
            <person name="Lopez P.J."/>
            <person name="Martens C."/>
            <person name="Maumus F."/>
            <person name="Michel G."/>
            <person name="Miranda-Saavedra D."/>
            <person name="Morales J."/>
            <person name="Moreau H."/>
            <person name="Motomura T."/>
            <person name="Nagasato C."/>
            <person name="Napoli C.A."/>
            <person name="Nelson D.R."/>
            <person name="Nyvall-Collen P."/>
            <person name="Peters A.F."/>
            <person name="Pommier C."/>
            <person name="Potin P."/>
            <person name="Poulain J."/>
            <person name="Quesneville H."/>
            <person name="Read B."/>
            <person name="Rensing S.A."/>
            <person name="Ritter A."/>
            <person name="Rousvoal S."/>
            <person name="Samanta M."/>
            <person name="Samson G."/>
            <person name="Schroeder D.C."/>
            <person name="Segurens B."/>
            <person name="Strittmatter M."/>
            <person name="Tonon T."/>
            <person name="Tregear J.W."/>
            <person name="Valentin K."/>
            <person name="von Dassow P."/>
            <person name="Yamagishi T."/>
            <person name="Van de Peer Y."/>
            <person name="Wincker P."/>
        </authorList>
    </citation>
    <scope>NUCLEOTIDE SEQUENCE [LARGE SCALE GENOMIC DNA]</scope>
    <source>
        <strain evidence="7">Ec32 / CCAP1310/4</strain>
    </source>
</reference>
<dbReference type="PROSITE" id="PS50294">
    <property type="entry name" value="WD_REPEATS_REGION"/>
    <property type="match status" value="1"/>
</dbReference>
<dbReference type="PROSITE" id="PS50082">
    <property type="entry name" value="WD_REPEATS_2"/>
    <property type="match status" value="2"/>
</dbReference>
<keyword evidence="7" id="KW-1185">Reference proteome</keyword>
<organism evidence="6 7">
    <name type="scientific">Ectocarpus siliculosus</name>
    <name type="common">Brown alga</name>
    <name type="synonym">Conferva siliculosa</name>
    <dbReference type="NCBI Taxonomy" id="2880"/>
    <lineage>
        <taxon>Eukaryota</taxon>
        <taxon>Sar</taxon>
        <taxon>Stramenopiles</taxon>
        <taxon>Ochrophyta</taxon>
        <taxon>PX clade</taxon>
        <taxon>Phaeophyceae</taxon>
        <taxon>Ectocarpales</taxon>
        <taxon>Ectocarpaceae</taxon>
        <taxon>Ectocarpus</taxon>
    </lineage>
</organism>
<dbReference type="InterPro" id="IPR036322">
    <property type="entry name" value="WD40_repeat_dom_sf"/>
</dbReference>
<feature type="region of interest" description="Disordered" evidence="4">
    <location>
        <begin position="654"/>
        <end position="686"/>
    </location>
</feature>
<dbReference type="Gene3D" id="2.130.10.10">
    <property type="entry name" value="YVTN repeat-like/Quinoprotein amine dehydrogenase"/>
    <property type="match status" value="2"/>
</dbReference>
<feature type="region of interest" description="Disordered" evidence="4">
    <location>
        <begin position="812"/>
        <end position="834"/>
    </location>
</feature>
<dbReference type="AlphaFoldDB" id="D8LHR8"/>
<dbReference type="EMBL" id="FN649738">
    <property type="protein sequence ID" value="CBN74349.1"/>
    <property type="molecule type" value="Genomic_DNA"/>
</dbReference>
<gene>
    <name evidence="6" type="ORF">Esi_0020_0003</name>
</gene>
<evidence type="ECO:0000313" key="6">
    <source>
        <dbReference type="EMBL" id="CBN74349.1"/>
    </source>
</evidence>
<dbReference type="SUPFAM" id="SSF50978">
    <property type="entry name" value="WD40 repeat-like"/>
    <property type="match status" value="1"/>
</dbReference>
<dbReference type="OrthoDB" id="187712at2759"/>
<feature type="region of interest" description="Disordered" evidence="4">
    <location>
        <begin position="605"/>
        <end position="637"/>
    </location>
</feature>
<dbReference type="EMBL" id="FN648376">
    <property type="protein sequence ID" value="CBN74349.1"/>
    <property type="molecule type" value="Genomic_DNA"/>
</dbReference>
<feature type="region of interest" description="Disordered" evidence="4">
    <location>
        <begin position="262"/>
        <end position="349"/>
    </location>
</feature>
<protein>
    <recommendedName>
        <fullName evidence="5">CTLH domain-containing protein</fullName>
    </recommendedName>
</protein>
<dbReference type="PANTHER" id="PTHR19863:SF5">
    <property type="entry name" value="WD REPEAT-CONTAINING PROTEIN 47"/>
    <property type="match status" value="1"/>
</dbReference>
<dbReference type="InterPro" id="IPR006595">
    <property type="entry name" value="CTLH_C"/>
</dbReference>
<accession>D8LHR8</accession>
<evidence type="ECO:0000256" key="2">
    <source>
        <dbReference type="ARBA" id="ARBA00022737"/>
    </source>
</evidence>
<evidence type="ECO:0000313" key="7">
    <source>
        <dbReference type="Proteomes" id="UP000002630"/>
    </source>
</evidence>
<sequence length="1140" mass="118728">MRALEKQAEIQAEILGGDAAFLRGLVLDGCWEDVMVLIEPLRPRSVVHDRACFEIRKQAFLEQLENNNGDKDDTRALVKALHKLERGSSTEEFNELCYCLTLPSVRSHPDFTSWTPHLGRLWCFETLRGYLGLIFPGQETPAKPTPRGQLELLCRQACMFQAEEVRKKNPETEFPSSVIGGILSKSWAPKDRHSYGSGGSDGGGDVALLASVTKISSMKKRRMPVLSPSSAALHRKEEGMGDLQNRSMGSLGWVLSCVSGDPWDGGGGRAGRRRSTGPESHEGILHPSSRHRHRSDSMDSEADFPGLNSPTGPKARRLSGPSSHSGAFVSSRPTSFPMDSSGGSGATGNGGVWSSSGVYLTAATAAGGVPRSGGEGGSLNGEKASEGANNAIPARFKHLAPSWSNLKQLPSFGGSFSGGSSVGSRSRSGSESESDCETPRARKEGGREEENNHAFQRGDPSVVGGGEGVRRPLGTRPSASNGNASALPVKANPMLGDVDKPAAAPIFTSPPDINLDAGDTAPPHAAEEEEATMTTTTPPMERKSLAWGINLESPLSASAAGNNDAAEGGPVFGETEAAAGGGLEWEEEEDAGQLSPLAYERACAEGCGSGGGRQPPGSHSRRSNGHPSGSKPTGRGATVVAETEAAAAVAAGAAMAKQEQEREQSYRAAMSGASRPGQAGGSDRGAFPGDVDSYAFDRLVGDEASRFFPTILVSGSHPVRSVGFSADGGLFAVGCNDRTLRVCKTPSEAELASNTCGMDSDSPVQEWPSTEVIRRENHHLGSIFCLGFSPDSSLLATGSNDKLVRLLKLPGTTPESQQQQQQQPGFSDRNGCDAEPSSLVLRGHTGTVRDLCYPLPPPTFAGPPAASASSERLLSVGAGDYACRVWDVTGGAAAAGGGGGIAPLVLLRGHTDTVFSCSMLPGGNVAVTGGADASVRLWDTRTGDSVRSLIVEGKEVLCVRPWPGDPERLVATAHSGGCIFLWDIRTGRALTSILHHTDQTRSLDFSQDGSSLLTGSFDGLIGVCDCRPRGTHSTASLRLGNPPALGGASGGEAEDPEMDVRVMSMLRAHGGRVLQAKWKPRTAVSGGGLGYGGRPAFLTSSTDCTVMLWTLSGGMGMAAAAGRGGGRVPPSYGVSGSGVV</sequence>
<dbReference type="InParanoid" id="D8LHR8"/>
<feature type="repeat" description="WD" evidence="3">
    <location>
        <begin position="776"/>
        <end position="806"/>
    </location>
</feature>
<feature type="region of interest" description="Disordered" evidence="4">
    <location>
        <begin position="555"/>
        <end position="578"/>
    </location>
</feature>
<dbReference type="eggNOG" id="KOG0641">
    <property type="taxonomic scope" value="Eukaryota"/>
</dbReference>
<dbReference type="InterPro" id="IPR001680">
    <property type="entry name" value="WD40_rpt"/>
</dbReference>
<dbReference type="OMA" id="CISYHAK"/>